<reference evidence="2 3" key="1">
    <citation type="submission" date="2019-02" db="EMBL/GenBank/DDBJ databases">
        <authorList>
            <person name="Lehtovirta-Morley E L."/>
        </authorList>
    </citation>
    <scope>NUCLEOTIDE SEQUENCE [LARGE SCALE GENOMIC DNA]</scope>
    <source>
        <strain evidence="2">NFRAN1</strain>
    </source>
</reference>
<keyword evidence="1" id="KW-0472">Membrane</keyword>
<evidence type="ECO:0000313" key="3">
    <source>
        <dbReference type="Proteomes" id="UP000294299"/>
    </source>
</evidence>
<evidence type="ECO:0000313" key="2">
    <source>
        <dbReference type="EMBL" id="VFJ13105.1"/>
    </source>
</evidence>
<dbReference type="Proteomes" id="UP000294299">
    <property type="component" value="Chromosome NFRAN"/>
</dbReference>
<protein>
    <submittedName>
        <fullName evidence="2">Uncharacterized protein</fullName>
    </submittedName>
</protein>
<keyword evidence="1" id="KW-0812">Transmembrane</keyword>
<dbReference type="EMBL" id="LR216287">
    <property type="protein sequence ID" value="VFJ13105.1"/>
    <property type="molecule type" value="Genomic_DNA"/>
</dbReference>
<gene>
    <name evidence="2" type="ORF">NFRAN_0783</name>
</gene>
<sequence>MNRILYLLFLISTLYVLIILINFYNERLANAQWVMQPLPLPGPVQPACCTGTVENDTTPPKITILNDILYEGNNVLKLKIEDESPLKLRGINFTQGDRNIETYLAKEQNQEYIALIKAIPPVTEIQVRAVDVNDNAARLVQQIKVVNWFDTVLSSIANNPILKIINPFGEIR</sequence>
<keyword evidence="3" id="KW-1185">Reference proteome</keyword>
<name>A0A484IAR2_9ARCH</name>
<organism evidence="2 3">
    <name type="scientific">Candidatus Nitrosocosmicus franklandianus</name>
    <dbReference type="NCBI Taxonomy" id="1798806"/>
    <lineage>
        <taxon>Archaea</taxon>
        <taxon>Nitrososphaerota</taxon>
        <taxon>Nitrososphaeria</taxon>
        <taxon>Nitrososphaerales</taxon>
        <taxon>Nitrososphaeraceae</taxon>
        <taxon>Candidatus Nitrosocosmicus</taxon>
    </lineage>
</organism>
<keyword evidence="1" id="KW-1133">Transmembrane helix</keyword>
<accession>A0A484IAR2</accession>
<dbReference type="AlphaFoldDB" id="A0A484IAR2"/>
<evidence type="ECO:0000256" key="1">
    <source>
        <dbReference type="SAM" id="Phobius"/>
    </source>
</evidence>
<proteinExistence type="predicted"/>
<dbReference type="KEGG" id="nfn:NFRAN_0783"/>
<feature type="transmembrane region" description="Helical" evidence="1">
    <location>
        <begin position="6"/>
        <end position="25"/>
    </location>
</feature>